<dbReference type="Gene3D" id="2.40.170.20">
    <property type="entry name" value="TonB-dependent receptor, beta-barrel domain"/>
    <property type="match status" value="1"/>
</dbReference>
<name>A0ABW1ZDU4_9BACT</name>
<evidence type="ECO:0000313" key="4">
    <source>
        <dbReference type="EMBL" id="MFC6647160.1"/>
    </source>
</evidence>
<comment type="caution">
    <text evidence="4">The sequence shown here is derived from an EMBL/GenBank/DDBJ whole genome shotgun (WGS) entry which is preliminary data.</text>
</comment>
<organism evidence="4 5">
    <name type="scientific">Granulicella cerasi</name>
    <dbReference type="NCBI Taxonomy" id="741063"/>
    <lineage>
        <taxon>Bacteria</taxon>
        <taxon>Pseudomonadati</taxon>
        <taxon>Acidobacteriota</taxon>
        <taxon>Terriglobia</taxon>
        <taxon>Terriglobales</taxon>
        <taxon>Acidobacteriaceae</taxon>
        <taxon>Granulicella</taxon>
    </lineage>
</organism>
<comment type="subcellular location">
    <subcellularLocation>
        <location evidence="1">Cell outer membrane</location>
    </subcellularLocation>
</comment>
<evidence type="ECO:0000256" key="2">
    <source>
        <dbReference type="ARBA" id="ARBA00023136"/>
    </source>
</evidence>
<keyword evidence="5" id="KW-1185">Reference proteome</keyword>
<dbReference type="SUPFAM" id="SSF56935">
    <property type="entry name" value="Porins"/>
    <property type="match status" value="1"/>
</dbReference>
<accession>A0ABW1ZDU4</accession>
<proteinExistence type="predicted"/>
<dbReference type="InterPro" id="IPR036942">
    <property type="entry name" value="Beta-barrel_TonB_sf"/>
</dbReference>
<keyword evidence="3" id="KW-0998">Cell outer membrane</keyword>
<gene>
    <name evidence="4" type="ORF">ACFQBQ_16590</name>
</gene>
<dbReference type="Proteomes" id="UP001596391">
    <property type="component" value="Unassembled WGS sequence"/>
</dbReference>
<evidence type="ECO:0000313" key="5">
    <source>
        <dbReference type="Proteomes" id="UP001596391"/>
    </source>
</evidence>
<protein>
    <submittedName>
        <fullName evidence="4">Uncharacterized protein</fullName>
    </submittedName>
</protein>
<reference evidence="5" key="1">
    <citation type="journal article" date="2019" name="Int. J. Syst. Evol. Microbiol.">
        <title>The Global Catalogue of Microorganisms (GCM) 10K type strain sequencing project: providing services to taxonomists for standard genome sequencing and annotation.</title>
        <authorList>
            <consortium name="The Broad Institute Genomics Platform"/>
            <consortium name="The Broad Institute Genome Sequencing Center for Infectious Disease"/>
            <person name="Wu L."/>
            <person name="Ma J."/>
        </authorList>
    </citation>
    <scope>NUCLEOTIDE SEQUENCE [LARGE SCALE GENOMIC DNA]</scope>
    <source>
        <strain evidence="5">CGMCC 1.16026</strain>
    </source>
</reference>
<evidence type="ECO:0000256" key="1">
    <source>
        <dbReference type="ARBA" id="ARBA00004442"/>
    </source>
</evidence>
<sequence length="190" mass="21376">MFGVRSSVVRHLQSTLFVWYLHTASELQQSGDTGGTTASQQPSEPYAVEWANYDTPIPHWSIDFDLANSKALFTANDADDAAPDSAGVRRVPETVGLVIASGVTLQDLKEFSSTLRLRFFGPRDLTSERRFRSQSTEMVNGELGYTFLRSWHASAEFLNLLNRHDHDIDYAYQSRIDPTQPLRSRMSSIS</sequence>
<dbReference type="EMBL" id="JBHSWI010000001">
    <property type="protein sequence ID" value="MFC6647160.1"/>
    <property type="molecule type" value="Genomic_DNA"/>
</dbReference>
<dbReference type="RefSeq" id="WP_263370925.1">
    <property type="nucleotide sequence ID" value="NZ_JAGSYD010000002.1"/>
</dbReference>
<keyword evidence="2" id="KW-0472">Membrane</keyword>
<evidence type="ECO:0000256" key="3">
    <source>
        <dbReference type="ARBA" id="ARBA00023237"/>
    </source>
</evidence>